<dbReference type="Proteomes" id="UP000006729">
    <property type="component" value="Chromosome 10"/>
</dbReference>
<evidence type="ECO:0000313" key="2">
    <source>
        <dbReference type="Proteomes" id="UP000006729"/>
    </source>
</evidence>
<accession>B9HUN2</accession>
<name>B9HUN2_POPTR</name>
<dbReference type="InParanoid" id="B9HUN2"/>
<reference evidence="1 2" key="1">
    <citation type="journal article" date="2006" name="Science">
        <title>The genome of black cottonwood, Populus trichocarpa (Torr. &amp; Gray).</title>
        <authorList>
            <person name="Tuskan G.A."/>
            <person name="Difazio S."/>
            <person name="Jansson S."/>
            <person name="Bohlmann J."/>
            <person name="Grigoriev I."/>
            <person name="Hellsten U."/>
            <person name="Putnam N."/>
            <person name="Ralph S."/>
            <person name="Rombauts S."/>
            <person name="Salamov A."/>
            <person name="Schein J."/>
            <person name="Sterck L."/>
            <person name="Aerts A."/>
            <person name="Bhalerao R.R."/>
            <person name="Bhalerao R.P."/>
            <person name="Blaudez D."/>
            <person name="Boerjan W."/>
            <person name="Brun A."/>
            <person name="Brunner A."/>
            <person name="Busov V."/>
            <person name="Campbell M."/>
            <person name="Carlson J."/>
            <person name="Chalot M."/>
            <person name="Chapman J."/>
            <person name="Chen G.L."/>
            <person name="Cooper D."/>
            <person name="Coutinho P.M."/>
            <person name="Couturier J."/>
            <person name="Covert S."/>
            <person name="Cronk Q."/>
            <person name="Cunningham R."/>
            <person name="Davis J."/>
            <person name="Degroeve S."/>
            <person name="Dejardin A."/>
            <person name="Depamphilis C."/>
            <person name="Detter J."/>
            <person name="Dirks B."/>
            <person name="Dubchak I."/>
            <person name="Duplessis S."/>
            <person name="Ehlting J."/>
            <person name="Ellis B."/>
            <person name="Gendler K."/>
            <person name="Goodstein D."/>
            <person name="Gribskov M."/>
            <person name="Grimwood J."/>
            <person name="Groover A."/>
            <person name="Gunter L."/>
            <person name="Hamberger B."/>
            <person name="Heinze B."/>
            <person name="Helariutta Y."/>
            <person name="Henrissat B."/>
            <person name="Holligan D."/>
            <person name="Holt R."/>
            <person name="Huang W."/>
            <person name="Islam-Faridi N."/>
            <person name="Jones S."/>
            <person name="Jones-Rhoades M."/>
            <person name="Jorgensen R."/>
            <person name="Joshi C."/>
            <person name="Kangasjarvi J."/>
            <person name="Karlsson J."/>
            <person name="Kelleher C."/>
            <person name="Kirkpatrick R."/>
            <person name="Kirst M."/>
            <person name="Kohler A."/>
            <person name="Kalluri U."/>
            <person name="Larimer F."/>
            <person name="Leebens-Mack J."/>
            <person name="Leple J.C."/>
            <person name="Locascio P."/>
            <person name="Lou Y."/>
            <person name="Lucas S."/>
            <person name="Martin F."/>
            <person name="Montanini B."/>
            <person name="Napoli C."/>
            <person name="Nelson D.R."/>
            <person name="Nelson C."/>
            <person name="Nieminen K."/>
            <person name="Nilsson O."/>
            <person name="Pereda V."/>
            <person name="Peter G."/>
            <person name="Philippe R."/>
            <person name="Pilate G."/>
            <person name="Poliakov A."/>
            <person name="Razumovskaya J."/>
            <person name="Richardson P."/>
            <person name="Rinaldi C."/>
            <person name="Ritland K."/>
            <person name="Rouze P."/>
            <person name="Ryaboy D."/>
            <person name="Schmutz J."/>
            <person name="Schrader J."/>
            <person name="Segerman B."/>
            <person name="Shin H."/>
            <person name="Siddiqui A."/>
            <person name="Sterky F."/>
            <person name="Terry A."/>
            <person name="Tsai C.J."/>
            <person name="Uberbacher E."/>
            <person name="Unneberg P."/>
            <person name="Vahala J."/>
            <person name="Wall K."/>
            <person name="Wessler S."/>
            <person name="Yang G."/>
            <person name="Yin T."/>
            <person name="Douglas C."/>
            <person name="Marra M."/>
            <person name="Sandberg G."/>
            <person name="Van de Peer Y."/>
            <person name="Rokhsar D."/>
        </authorList>
    </citation>
    <scope>NUCLEOTIDE SEQUENCE [LARGE SCALE GENOMIC DNA]</scope>
    <source>
        <strain evidence="2">cv. Nisqually</strain>
    </source>
</reference>
<evidence type="ECO:0000313" key="1">
    <source>
        <dbReference type="EMBL" id="PNT15312.1"/>
    </source>
</evidence>
<dbReference type="AlphaFoldDB" id="B9HUN2"/>
<organism evidence="1 2">
    <name type="scientific">Populus trichocarpa</name>
    <name type="common">Western balsam poplar</name>
    <name type="synonym">Populus balsamifera subsp. trichocarpa</name>
    <dbReference type="NCBI Taxonomy" id="3694"/>
    <lineage>
        <taxon>Eukaryota</taxon>
        <taxon>Viridiplantae</taxon>
        <taxon>Streptophyta</taxon>
        <taxon>Embryophyta</taxon>
        <taxon>Tracheophyta</taxon>
        <taxon>Spermatophyta</taxon>
        <taxon>Magnoliopsida</taxon>
        <taxon>eudicotyledons</taxon>
        <taxon>Gunneridae</taxon>
        <taxon>Pentapetalae</taxon>
        <taxon>rosids</taxon>
        <taxon>fabids</taxon>
        <taxon>Malpighiales</taxon>
        <taxon>Salicaceae</taxon>
        <taxon>Saliceae</taxon>
        <taxon>Populus</taxon>
    </lineage>
</organism>
<keyword evidence="2" id="KW-1185">Reference proteome</keyword>
<sequence length="102" mass="11664">MEPHLYRAAMDGKADPLRKMPDQFYIQATKPRIHSSTLHAVCSSHSSKRGHSNVVRVLIEKMKTTYHDVEMGRGAARSSMRMANNKHNTACMKLHDTINLMW</sequence>
<proteinExistence type="predicted"/>
<dbReference type="HOGENOM" id="CLU_2282275_0_0_1"/>
<protein>
    <submittedName>
        <fullName evidence="1">Uncharacterized protein</fullName>
    </submittedName>
</protein>
<gene>
    <name evidence="1" type="ORF">POPTR_010G077600</name>
</gene>
<dbReference type="EMBL" id="CM009299">
    <property type="protein sequence ID" value="PNT15312.1"/>
    <property type="molecule type" value="Genomic_DNA"/>
</dbReference>